<organism evidence="5 6">
    <name type="scientific">Rubricella aquisinus</name>
    <dbReference type="NCBI Taxonomy" id="2028108"/>
    <lineage>
        <taxon>Bacteria</taxon>
        <taxon>Pseudomonadati</taxon>
        <taxon>Pseudomonadota</taxon>
        <taxon>Alphaproteobacteria</taxon>
        <taxon>Rhodobacterales</taxon>
        <taxon>Paracoccaceae</taxon>
        <taxon>Rubricella</taxon>
    </lineage>
</organism>
<dbReference type="InterPro" id="IPR036188">
    <property type="entry name" value="FAD/NAD-bd_sf"/>
</dbReference>
<dbReference type="Pfam" id="PF07992">
    <property type="entry name" value="Pyr_redox_2"/>
    <property type="match status" value="1"/>
</dbReference>
<evidence type="ECO:0000259" key="4">
    <source>
        <dbReference type="PROSITE" id="PS50042"/>
    </source>
</evidence>
<proteinExistence type="predicted"/>
<dbReference type="PANTHER" id="PTHR48105">
    <property type="entry name" value="THIOREDOXIN REDUCTASE 1-RELATED-RELATED"/>
    <property type="match status" value="1"/>
</dbReference>
<dbReference type="SMART" id="SM00100">
    <property type="entry name" value="cNMP"/>
    <property type="match status" value="1"/>
</dbReference>
<dbReference type="AlphaFoldDB" id="A0A840WXQ6"/>
<dbReference type="InterPro" id="IPR023753">
    <property type="entry name" value="FAD/NAD-binding_dom"/>
</dbReference>
<dbReference type="SUPFAM" id="SSF51905">
    <property type="entry name" value="FAD/NAD(P)-binding domain"/>
    <property type="match status" value="1"/>
</dbReference>
<dbReference type="InterPro" id="IPR018490">
    <property type="entry name" value="cNMP-bd_dom_sf"/>
</dbReference>
<feature type="domain" description="Cyclic nucleotide-binding" evidence="4">
    <location>
        <begin position="24"/>
        <end position="143"/>
    </location>
</feature>
<dbReference type="SUPFAM" id="SSF51206">
    <property type="entry name" value="cAMP-binding domain-like"/>
    <property type="match status" value="1"/>
</dbReference>
<dbReference type="PRINTS" id="PR00368">
    <property type="entry name" value="FADPNR"/>
</dbReference>
<evidence type="ECO:0000256" key="2">
    <source>
        <dbReference type="ARBA" id="ARBA00022630"/>
    </source>
</evidence>
<dbReference type="PROSITE" id="PS50042">
    <property type="entry name" value="CNMP_BINDING_3"/>
    <property type="match status" value="1"/>
</dbReference>
<dbReference type="Gene3D" id="3.50.50.60">
    <property type="entry name" value="FAD/NAD(P)-binding domain"/>
    <property type="match status" value="2"/>
</dbReference>
<dbReference type="InterPro" id="IPR050097">
    <property type="entry name" value="Ferredoxin-NADP_redctase_2"/>
</dbReference>
<gene>
    <name evidence="5" type="ORF">FHS89_000453</name>
</gene>
<dbReference type="RefSeq" id="WP_184008032.1">
    <property type="nucleotide sequence ID" value="NZ_JACIJS010000001.1"/>
</dbReference>
<dbReference type="GO" id="GO:0016491">
    <property type="term" value="F:oxidoreductase activity"/>
    <property type="evidence" value="ECO:0007669"/>
    <property type="project" value="UniProtKB-KW"/>
</dbReference>
<keyword evidence="2" id="KW-0285">Flavoprotein</keyword>
<keyword evidence="6" id="KW-1185">Reference proteome</keyword>
<name>A0A840WXQ6_9RHOB</name>
<sequence>MTIETPTKNQELLQEFTAAQREAAFKSLSPDMIAHLREIGTVTREASGTWLYEAGMGAYDFYVVVSGMVHIIDQGDQGDGIIGRVGSNAFIGELGLLMGQAPFLSAKVVEDAELIRLTGDEMRAVINSVPEIGDVIVAAFAARRELLMKSATANLTIMGPEGEPSVVRALEYVSRNRIPHRWLDTRQAEGAALADRLSLDPAQMNVVLRGDQVVKRPDNPGIAYALGIPLDVADGTSVDLTVIGAGPGGIAAAVYGASEGLNTLVIENTAIGGQVGTSSRIENYMGFPTGISGTDLAYRGQIQAIKFGARFASPRTARSVEQTEDGWNIKLCNGNDICTRSIVVATGVQYRRMPLPRLEEFERAGVYYAATELEARFCANTEAVVIGGGNSAGQAAMYLSRHAKHVHVCIRRDGLAATMSDYLLKRLESDPRITVHTLTEVTALHGDKMLSGVTLTHKENGDTHVDTKALFIMIGAAPNTDWLGDKCKLDDKGFILTGEAAGGSTPFATSCSGIYAIGDVRSGSVKRVASSVGEGSVVVSAVHGYLAGLEA</sequence>
<evidence type="ECO:0000256" key="1">
    <source>
        <dbReference type="ARBA" id="ARBA00018719"/>
    </source>
</evidence>
<dbReference type="InterPro" id="IPR000595">
    <property type="entry name" value="cNMP-bd_dom"/>
</dbReference>
<accession>A0A840WXQ6</accession>
<evidence type="ECO:0000313" key="5">
    <source>
        <dbReference type="EMBL" id="MBB5514455.1"/>
    </source>
</evidence>
<dbReference type="CDD" id="cd00038">
    <property type="entry name" value="CAP_ED"/>
    <property type="match status" value="1"/>
</dbReference>
<dbReference type="Proteomes" id="UP000553766">
    <property type="component" value="Unassembled WGS sequence"/>
</dbReference>
<dbReference type="PRINTS" id="PR00469">
    <property type="entry name" value="PNDRDTASEII"/>
</dbReference>
<protein>
    <recommendedName>
        <fullName evidence="1">Thioredoxin reductase</fullName>
    </recommendedName>
</protein>
<dbReference type="InterPro" id="IPR014710">
    <property type="entry name" value="RmlC-like_jellyroll"/>
</dbReference>
<dbReference type="EMBL" id="JACIJS010000001">
    <property type="protein sequence ID" value="MBB5514455.1"/>
    <property type="molecule type" value="Genomic_DNA"/>
</dbReference>
<comment type="caution">
    <text evidence="5">The sequence shown here is derived from an EMBL/GenBank/DDBJ whole genome shotgun (WGS) entry which is preliminary data.</text>
</comment>
<evidence type="ECO:0000313" key="6">
    <source>
        <dbReference type="Proteomes" id="UP000553766"/>
    </source>
</evidence>
<dbReference type="Pfam" id="PF00027">
    <property type="entry name" value="cNMP_binding"/>
    <property type="match status" value="1"/>
</dbReference>
<reference evidence="5 6" key="1">
    <citation type="submission" date="2020-08" db="EMBL/GenBank/DDBJ databases">
        <title>Genomic Encyclopedia of Type Strains, Phase IV (KMG-IV): sequencing the most valuable type-strain genomes for metagenomic binning, comparative biology and taxonomic classification.</title>
        <authorList>
            <person name="Goeker M."/>
        </authorList>
    </citation>
    <scope>NUCLEOTIDE SEQUENCE [LARGE SCALE GENOMIC DNA]</scope>
    <source>
        <strain evidence="5 6">DSM 103377</strain>
    </source>
</reference>
<dbReference type="Gene3D" id="2.60.120.10">
    <property type="entry name" value="Jelly Rolls"/>
    <property type="match status" value="1"/>
</dbReference>
<keyword evidence="3 5" id="KW-0560">Oxidoreductase</keyword>
<evidence type="ECO:0000256" key="3">
    <source>
        <dbReference type="ARBA" id="ARBA00023002"/>
    </source>
</evidence>